<reference evidence="2 3" key="1">
    <citation type="submission" date="2019-07" db="EMBL/GenBank/DDBJ databases">
        <title>Whole genome shotgun sequence of Asaia bogorensis NBRC 16594.</title>
        <authorList>
            <person name="Hosoyama A."/>
            <person name="Uohara A."/>
            <person name="Ohji S."/>
            <person name="Ichikawa N."/>
        </authorList>
    </citation>
    <scope>NUCLEOTIDE SEQUENCE [LARGE SCALE GENOMIC DNA]</scope>
    <source>
        <strain evidence="2 3">NBRC 16594</strain>
    </source>
</reference>
<feature type="compositionally biased region" description="Basic residues" evidence="1">
    <location>
        <begin position="1"/>
        <end position="10"/>
    </location>
</feature>
<dbReference type="RefSeq" id="WP_146926816.1">
    <property type="nucleotide sequence ID" value="NZ_BAPU01000059.1"/>
</dbReference>
<organism evidence="2 3">
    <name type="scientific">Asaia bogorensis NBRC 16594</name>
    <dbReference type="NCBI Taxonomy" id="1231624"/>
    <lineage>
        <taxon>Bacteria</taxon>
        <taxon>Pseudomonadati</taxon>
        <taxon>Pseudomonadota</taxon>
        <taxon>Alphaproteobacteria</taxon>
        <taxon>Acetobacterales</taxon>
        <taxon>Acetobacteraceae</taxon>
        <taxon>Asaia</taxon>
    </lineage>
</organism>
<proteinExistence type="predicted"/>
<keyword evidence="3" id="KW-1185">Reference proteome</keyword>
<accession>A0AAN4U3N4</accession>
<evidence type="ECO:0000313" key="3">
    <source>
        <dbReference type="Proteomes" id="UP000321287"/>
    </source>
</evidence>
<gene>
    <name evidence="2" type="ORF">ABO01nite_28610</name>
</gene>
<protein>
    <submittedName>
        <fullName evidence="2">Uncharacterized protein</fullName>
    </submittedName>
</protein>
<dbReference type="Proteomes" id="UP000321287">
    <property type="component" value="Unassembled WGS sequence"/>
</dbReference>
<name>A0AAN4U3N4_9PROT</name>
<dbReference type="EMBL" id="BJVS01000010">
    <property type="protein sequence ID" value="GEL54854.1"/>
    <property type="molecule type" value="Genomic_DNA"/>
</dbReference>
<comment type="caution">
    <text evidence="2">The sequence shown here is derived from an EMBL/GenBank/DDBJ whole genome shotgun (WGS) entry which is preliminary data.</text>
</comment>
<evidence type="ECO:0000256" key="1">
    <source>
        <dbReference type="SAM" id="MobiDB-lite"/>
    </source>
</evidence>
<evidence type="ECO:0000313" key="2">
    <source>
        <dbReference type="EMBL" id="GEL54854.1"/>
    </source>
</evidence>
<feature type="region of interest" description="Disordered" evidence="1">
    <location>
        <begin position="1"/>
        <end position="35"/>
    </location>
</feature>
<sequence>MFGLFSKRHTGPAGRTSPQVSQEQGAPDGAWTSGAPVSWHAPLPELARKMSSASWLRAEDTSAACACCGTPHAGMAFDTSALCITCASVLSFDLKGLDERAEPVWLPFISQAALNRVMGAHLRACRASLAETPAEQSQAAGIEPGKEQFAHLMQDAHRAAQMRLGDVSASDLVSAWRALAPDALEVETAIRFLPRGVWQNAFGRNVFTEFFTQPTTGGVTS</sequence>
<dbReference type="AlphaFoldDB" id="A0AAN4U3N4"/>